<evidence type="ECO:0000259" key="3">
    <source>
        <dbReference type="Pfam" id="PF01370"/>
    </source>
</evidence>
<dbReference type="Gene3D" id="3.40.50.720">
    <property type="entry name" value="NAD(P)-binding Rossmann-like Domain"/>
    <property type="match status" value="1"/>
</dbReference>
<protein>
    <submittedName>
        <fullName evidence="4">NAD(P)-dependent oxidoreductase</fullName>
    </submittedName>
</protein>
<reference evidence="4" key="1">
    <citation type="journal article" date="2021" name="PeerJ">
        <title>Extensive microbial diversity within the chicken gut microbiome revealed by metagenomics and culture.</title>
        <authorList>
            <person name="Gilroy R."/>
            <person name="Ravi A."/>
            <person name="Getino M."/>
            <person name="Pursley I."/>
            <person name="Horton D.L."/>
            <person name="Alikhan N.F."/>
            <person name="Baker D."/>
            <person name="Gharbi K."/>
            <person name="Hall N."/>
            <person name="Watson M."/>
            <person name="Adriaenssens E.M."/>
            <person name="Foster-Nyarko E."/>
            <person name="Jarju S."/>
            <person name="Secka A."/>
            <person name="Antonio M."/>
            <person name="Oren A."/>
            <person name="Chaudhuri R.R."/>
            <person name="La Ragione R."/>
            <person name="Hildebrand F."/>
            <person name="Pallen M.J."/>
        </authorList>
    </citation>
    <scope>NUCLEOTIDE SEQUENCE</scope>
    <source>
        <strain evidence="4">316</strain>
    </source>
</reference>
<reference evidence="4" key="2">
    <citation type="submission" date="2021-09" db="EMBL/GenBank/DDBJ databases">
        <authorList>
            <person name="Gilroy R."/>
        </authorList>
    </citation>
    <scope>NUCLEOTIDE SEQUENCE</scope>
    <source>
        <strain evidence="4">316</strain>
    </source>
</reference>
<evidence type="ECO:0000256" key="2">
    <source>
        <dbReference type="ARBA" id="ARBA00007637"/>
    </source>
</evidence>
<feature type="domain" description="NAD-dependent epimerase/dehydratase" evidence="3">
    <location>
        <begin position="39"/>
        <end position="266"/>
    </location>
</feature>
<dbReference type="Proteomes" id="UP000742631">
    <property type="component" value="Unassembled WGS sequence"/>
</dbReference>
<evidence type="ECO:0000256" key="1">
    <source>
        <dbReference type="ARBA" id="ARBA00005125"/>
    </source>
</evidence>
<dbReference type="Pfam" id="PF01370">
    <property type="entry name" value="Epimerase"/>
    <property type="match status" value="1"/>
</dbReference>
<dbReference type="InterPro" id="IPR001509">
    <property type="entry name" value="Epimerase_deHydtase"/>
</dbReference>
<comment type="pathway">
    <text evidence="1">Bacterial outer membrane biogenesis; LPS O-antigen biosynthesis.</text>
</comment>
<dbReference type="InterPro" id="IPR036291">
    <property type="entry name" value="NAD(P)-bd_dom_sf"/>
</dbReference>
<evidence type="ECO:0000313" key="5">
    <source>
        <dbReference type="Proteomes" id="UP000742631"/>
    </source>
</evidence>
<proteinExistence type="inferred from homology"/>
<gene>
    <name evidence="4" type="ORF">K8W01_12345</name>
</gene>
<comment type="caution">
    <text evidence="4">The sequence shown here is derived from an EMBL/GenBank/DDBJ whole genome shotgun (WGS) entry which is preliminary data.</text>
</comment>
<sequence length="357" mass="39370">MVSIIVYYMSLEKSKLLKMGEFDSKIPDELGRGGTIVRIIVTGGNGYVGREVTRRLMRSHTVRVVDSLRYGTVRFTPDEMSAIDFQKIDINDPEAVRVAFETFEPEAVVHLAAIHYIPECEQDPSLAVRTNVLGTQNILAACPSGCRVVFASSGAVYKPDDRPHREDTALIEPSDIYGFSKLHGEHYVRYAARTHGLSAVIVRLFNVIGPGETNPHLLPEIVAQLKSGRTTISLGNLWPKRDYIHVQDAAAGFVATTLNSDVVAGETVTVNLGTSHSYSVAEIIGKLKAITGSDFTLIQDDTRKRAVDRPFLAADNGRIRDLFGWSQAYTIDEALSNLWRDPELSIQLTEKYACSAS</sequence>
<dbReference type="EMBL" id="DYYG01000035">
    <property type="protein sequence ID" value="HJE24439.1"/>
    <property type="molecule type" value="Genomic_DNA"/>
</dbReference>
<name>A0A921E361_9HYPH</name>
<dbReference type="SUPFAM" id="SSF51735">
    <property type="entry name" value="NAD(P)-binding Rossmann-fold domains"/>
    <property type="match status" value="1"/>
</dbReference>
<evidence type="ECO:0000313" key="4">
    <source>
        <dbReference type="EMBL" id="HJE24439.1"/>
    </source>
</evidence>
<accession>A0A921E361</accession>
<comment type="similarity">
    <text evidence="2">Belongs to the NAD(P)-dependent epimerase/dehydratase family.</text>
</comment>
<dbReference type="AlphaFoldDB" id="A0A921E361"/>
<dbReference type="PANTHER" id="PTHR43000">
    <property type="entry name" value="DTDP-D-GLUCOSE 4,6-DEHYDRATASE-RELATED"/>
    <property type="match status" value="1"/>
</dbReference>
<organism evidence="4 5">
    <name type="scientific">Methylorubrum populi</name>
    <dbReference type="NCBI Taxonomy" id="223967"/>
    <lineage>
        <taxon>Bacteria</taxon>
        <taxon>Pseudomonadati</taxon>
        <taxon>Pseudomonadota</taxon>
        <taxon>Alphaproteobacteria</taxon>
        <taxon>Hyphomicrobiales</taxon>
        <taxon>Methylobacteriaceae</taxon>
        <taxon>Methylorubrum</taxon>
    </lineage>
</organism>